<gene>
    <name evidence="2" type="primary">LOC108563875</name>
</gene>
<sequence length="168" mass="19695">MMPNMGGPKQRKRRLLGTVAQCLQARERLEHYEGGRDDESIKAVKMARKVAGRHKGRMDQNITQWMGRKHGEVTFHLTQALSGHGCFGKYFHRIARKENQKYCLDEDDPKHTVLRCHRWATKKQDAEAKLCEILEPKNLERWNVVAGFITSILKQKETDERRIQREEN</sequence>
<dbReference type="GeneID" id="108563875"/>
<name>A0ABM1MUB7_NICVS</name>
<evidence type="ECO:0000313" key="2">
    <source>
        <dbReference type="RefSeq" id="XP_017778167.1"/>
    </source>
</evidence>
<accession>A0ABM1MUB7</accession>
<evidence type="ECO:0000313" key="1">
    <source>
        <dbReference type="Proteomes" id="UP000695000"/>
    </source>
</evidence>
<protein>
    <submittedName>
        <fullName evidence="2">Uncharacterized protein LOC108563875</fullName>
    </submittedName>
</protein>
<dbReference type="Proteomes" id="UP000695000">
    <property type="component" value="Unplaced"/>
</dbReference>
<organism evidence="1 2">
    <name type="scientific">Nicrophorus vespilloides</name>
    <name type="common">Boreal carrion beetle</name>
    <dbReference type="NCBI Taxonomy" id="110193"/>
    <lineage>
        <taxon>Eukaryota</taxon>
        <taxon>Metazoa</taxon>
        <taxon>Ecdysozoa</taxon>
        <taxon>Arthropoda</taxon>
        <taxon>Hexapoda</taxon>
        <taxon>Insecta</taxon>
        <taxon>Pterygota</taxon>
        <taxon>Neoptera</taxon>
        <taxon>Endopterygota</taxon>
        <taxon>Coleoptera</taxon>
        <taxon>Polyphaga</taxon>
        <taxon>Staphyliniformia</taxon>
        <taxon>Silphidae</taxon>
        <taxon>Nicrophorinae</taxon>
        <taxon>Nicrophorus</taxon>
    </lineage>
</organism>
<reference evidence="2" key="1">
    <citation type="submission" date="2025-08" db="UniProtKB">
        <authorList>
            <consortium name="RefSeq"/>
        </authorList>
    </citation>
    <scope>IDENTIFICATION</scope>
    <source>
        <tissue evidence="2">Whole Larva</tissue>
    </source>
</reference>
<proteinExistence type="predicted"/>
<keyword evidence="1" id="KW-1185">Reference proteome</keyword>
<dbReference type="RefSeq" id="XP_017778167.1">
    <property type="nucleotide sequence ID" value="XM_017922678.1"/>
</dbReference>